<evidence type="ECO:0000256" key="5">
    <source>
        <dbReference type="ARBA" id="ARBA00023125"/>
    </source>
</evidence>
<dbReference type="InterPro" id="IPR027417">
    <property type="entry name" value="P-loop_NTPase"/>
</dbReference>
<feature type="binding site" evidence="6">
    <location>
        <begin position="32"/>
        <end position="39"/>
    </location>
    <ligand>
        <name>ATP</name>
        <dbReference type="ChEBI" id="CHEBI:30616"/>
    </ligand>
</feature>
<name>A0A0S7YD92_UNCT6</name>
<comment type="domain">
    <text evidence="6">Contains large globular domains required for ATP hydrolysis at each terminus and a third globular domain forming a flexible hinge near the middle of the molecule. These domains are separated by coiled-coil structures.</text>
</comment>
<dbReference type="GO" id="GO:0007062">
    <property type="term" value="P:sister chromatid cohesion"/>
    <property type="evidence" value="ECO:0007669"/>
    <property type="project" value="InterPro"/>
</dbReference>
<proteinExistence type="inferred from homology"/>
<evidence type="ECO:0000313" key="9">
    <source>
        <dbReference type="Proteomes" id="UP000051012"/>
    </source>
</evidence>
<evidence type="ECO:0000256" key="3">
    <source>
        <dbReference type="ARBA" id="ARBA00022840"/>
    </source>
</evidence>
<dbReference type="EMBL" id="LJNI01000066">
    <property type="protein sequence ID" value="KPJ72614.1"/>
    <property type="molecule type" value="Genomic_DNA"/>
</dbReference>
<feature type="coiled-coil region" evidence="6">
    <location>
        <begin position="354"/>
        <end position="381"/>
    </location>
</feature>
<dbReference type="PIRSF" id="PIRSF005719">
    <property type="entry name" value="SMC"/>
    <property type="match status" value="1"/>
</dbReference>
<keyword evidence="2 6" id="KW-0547">Nucleotide-binding</keyword>
<dbReference type="SUPFAM" id="SSF75553">
    <property type="entry name" value="Smc hinge domain"/>
    <property type="match status" value="1"/>
</dbReference>
<feature type="coiled-coil region" evidence="6">
    <location>
        <begin position="228"/>
        <end position="311"/>
    </location>
</feature>
<dbReference type="AlphaFoldDB" id="A0A0S7YD92"/>
<gene>
    <name evidence="6" type="primary">smc</name>
    <name evidence="8" type="ORF">AMJ52_05820</name>
</gene>
<evidence type="ECO:0000256" key="6">
    <source>
        <dbReference type="HAMAP-Rule" id="MF_01894"/>
    </source>
</evidence>
<dbReference type="InterPro" id="IPR011890">
    <property type="entry name" value="SMC_prok"/>
</dbReference>
<comment type="subunit">
    <text evidence="6">Homodimer.</text>
</comment>
<dbReference type="GO" id="GO:0006260">
    <property type="term" value="P:DNA replication"/>
    <property type="evidence" value="ECO:0007669"/>
    <property type="project" value="UniProtKB-UniRule"/>
</dbReference>
<dbReference type="GO" id="GO:0005737">
    <property type="term" value="C:cytoplasm"/>
    <property type="evidence" value="ECO:0007669"/>
    <property type="project" value="UniProtKB-SubCell"/>
</dbReference>
<dbReference type="InterPro" id="IPR024704">
    <property type="entry name" value="SMC"/>
</dbReference>
<evidence type="ECO:0000256" key="4">
    <source>
        <dbReference type="ARBA" id="ARBA00023054"/>
    </source>
</evidence>
<dbReference type="InterPro" id="IPR003395">
    <property type="entry name" value="RecF/RecN/SMC_N"/>
</dbReference>
<dbReference type="GO" id="GO:0003677">
    <property type="term" value="F:DNA binding"/>
    <property type="evidence" value="ECO:0007669"/>
    <property type="project" value="UniProtKB-UniRule"/>
</dbReference>
<feature type="coiled-coil region" evidence="6">
    <location>
        <begin position="161"/>
        <end position="202"/>
    </location>
</feature>
<dbReference type="GO" id="GO:0030261">
    <property type="term" value="P:chromosome condensation"/>
    <property type="evidence" value="ECO:0007669"/>
    <property type="project" value="InterPro"/>
</dbReference>
<dbReference type="SUPFAM" id="SSF52540">
    <property type="entry name" value="P-loop containing nucleoside triphosphate hydrolases"/>
    <property type="match status" value="1"/>
</dbReference>
<evidence type="ECO:0000313" key="8">
    <source>
        <dbReference type="EMBL" id="KPJ72614.1"/>
    </source>
</evidence>
<feature type="coiled-coil region" evidence="6">
    <location>
        <begin position="435"/>
        <end position="479"/>
    </location>
</feature>
<dbReference type="PANTHER" id="PTHR43977">
    <property type="entry name" value="STRUCTURAL MAINTENANCE OF CHROMOSOMES PROTEIN 3"/>
    <property type="match status" value="1"/>
</dbReference>
<dbReference type="InterPro" id="IPR036277">
    <property type="entry name" value="SMC_hinge_sf"/>
</dbReference>
<accession>A0A0S7YD92</accession>
<dbReference type="GO" id="GO:0016887">
    <property type="term" value="F:ATP hydrolysis activity"/>
    <property type="evidence" value="ECO:0007669"/>
    <property type="project" value="InterPro"/>
</dbReference>
<protein>
    <recommendedName>
        <fullName evidence="6">Chromosome partition protein Smc</fullName>
    </recommendedName>
</protein>
<dbReference type="NCBIfam" id="TIGR02168">
    <property type="entry name" value="SMC_prok_B"/>
    <property type="match status" value="1"/>
</dbReference>
<dbReference type="Gene3D" id="3.40.50.300">
    <property type="entry name" value="P-loop containing nucleotide triphosphate hydrolases"/>
    <property type="match status" value="2"/>
</dbReference>
<dbReference type="Pfam" id="PF02463">
    <property type="entry name" value="SMC_N"/>
    <property type="match status" value="2"/>
</dbReference>
<keyword evidence="1 6" id="KW-0963">Cytoplasm</keyword>
<comment type="subcellular location">
    <subcellularLocation>
        <location evidence="6">Cytoplasm</location>
    </subcellularLocation>
</comment>
<evidence type="ECO:0000256" key="2">
    <source>
        <dbReference type="ARBA" id="ARBA00022741"/>
    </source>
</evidence>
<organism evidence="8 9">
    <name type="scientific">candidate division TA06 bacterium DG_78</name>
    <dbReference type="NCBI Taxonomy" id="1703772"/>
    <lineage>
        <taxon>Bacteria</taxon>
        <taxon>Bacteria division TA06</taxon>
    </lineage>
</organism>
<comment type="similarity">
    <text evidence="6">Belongs to the SMC family.</text>
</comment>
<dbReference type="GO" id="GO:0005524">
    <property type="term" value="F:ATP binding"/>
    <property type="evidence" value="ECO:0007669"/>
    <property type="project" value="UniProtKB-UniRule"/>
</dbReference>
<dbReference type="Gene3D" id="1.10.287.1490">
    <property type="match status" value="1"/>
</dbReference>
<comment type="caution">
    <text evidence="8">The sequence shown here is derived from an EMBL/GenBank/DDBJ whole genome shotgun (WGS) entry which is preliminary data.</text>
</comment>
<dbReference type="GO" id="GO:0007059">
    <property type="term" value="P:chromosome segregation"/>
    <property type="evidence" value="ECO:0007669"/>
    <property type="project" value="UniProtKB-UniRule"/>
</dbReference>
<dbReference type="HAMAP" id="MF_01894">
    <property type="entry name" value="Smc_prok"/>
    <property type="match status" value="1"/>
</dbReference>
<evidence type="ECO:0000259" key="7">
    <source>
        <dbReference type="Pfam" id="PF02463"/>
    </source>
</evidence>
<evidence type="ECO:0000256" key="1">
    <source>
        <dbReference type="ARBA" id="ARBA00022490"/>
    </source>
</evidence>
<feature type="domain" description="RecF/RecN/SMC N-terminal" evidence="7">
    <location>
        <begin position="781"/>
        <end position="1131"/>
    </location>
</feature>
<keyword evidence="5 6" id="KW-0238">DNA-binding</keyword>
<feature type="coiled-coil region" evidence="6">
    <location>
        <begin position="736"/>
        <end position="859"/>
    </location>
</feature>
<dbReference type="GO" id="GO:0005694">
    <property type="term" value="C:chromosome"/>
    <property type="evidence" value="ECO:0007669"/>
    <property type="project" value="InterPro"/>
</dbReference>
<feature type="domain" description="RecF/RecN/SMC N-terminal" evidence="7">
    <location>
        <begin position="3"/>
        <end position="130"/>
    </location>
</feature>
<comment type="function">
    <text evidence="6">Required for chromosome condensation and partitioning.</text>
</comment>
<sequence length="1152" mass="134376">MKIKEIKLYSFKSFSDETRILLNTGITAFVGPNGSGKSNIFDALRWIFGEQSMKALRCDKMEDLIYESVDSKNDASFTDVSVIIENEDYFPQFGGEFEIRRRFYKTGESEFFLNRVKCRLQDIQALFLNSGTLTYSFLELAEIEKIIHGDTKEMFDDVSGILKYRERREQTKRRLEVTDQDLVRLEDIISEMQRGLRSLKRQVRQTRLYQELKEEYKTLSLYIIKNQYNTTLQELARVQMQINNQESQRQAVLQKMKKLENDREVLKKEMAQIEITKKETLSHIALIDEAIRDIQNKIEVKNEEAKQITLSCARMLATIKEKEEIIHNNTKRLLDSKNTLEEIANKISHLDVTIGNERKQLEKKNEQYFALKENLKQKDEIIKGVLNKIQSSKNEAAKLQFEKENKETILSRIYEEHNTHKQELDSKIRLKKDLANQLDAVIKQQEDAVTRLEQANRKLADLEISFGELETDLQKRQEEIADCKVTIDTLNHRFKEKGSNKEIEKRFDKKTKGLLRNNLEVAEGYESVIDICLGDLLDFYLLTQFEPHDFKNLPEGRFGFINTRIAPHEKKIPEVPNDVLPITQFVKFKSKYELLQEYISNYFLTNDCKSAHELSKKYHNCGFVTREGMLFRNGIIIIEKGEIGFFKIRESLKQYQANLETLQNEILFIHEEKKRLEEEIEKMKKSIEEEKDKLFTINVTKSEHSLKLNEVTKGIEKMKQESEHLSSDQNTLKKGVESLAEQVRTIIETIQAAEQEMQGIENDKAELSNTITQVSEEIDESNSNLNEMTLESVIFEERKNSVKKTIEQLSNENQAIEKEIATLKENTEAKNLAEINKALAAFKQDLETKSQEKVEYESKLPEKLIEEFNVRQNAIYDQLTERQKTHEEMQNSIMELKYRSFQLTHKKDEHIRDTQEKFHVDLTNYIPEEVFEAEDKLAQVRGKLEKLGEVNPLSLELYESEKKRLDEFLSQRDDIITAKRNLLKSIEELDQRAQERFIGIFEQVKKEFNYVFSNFFEGGGADLILTDQDNPLTSQIEIVVRMGGKKLKTISQLSGGQRTLLAVSLLLAFYLVKPAPFCILDEIDAPLDDANVVKFNQFLRNLSQRTQVIIITHNRATMEYTDYLYGVTMEKLRQSKIISARLADLEKIGALE</sequence>
<feature type="coiled-coil region" evidence="6">
    <location>
        <begin position="645"/>
        <end position="693"/>
    </location>
</feature>
<reference evidence="8 9" key="1">
    <citation type="journal article" date="2015" name="Microbiome">
        <title>Genomic resolution of linkages in carbon, nitrogen, and sulfur cycling among widespread estuary sediment bacteria.</title>
        <authorList>
            <person name="Baker B.J."/>
            <person name="Lazar C.S."/>
            <person name="Teske A.P."/>
            <person name="Dick G.J."/>
        </authorList>
    </citation>
    <scope>NUCLEOTIDE SEQUENCE [LARGE SCALE GENOMIC DNA]</scope>
    <source>
        <strain evidence="8">DG_78</strain>
    </source>
</reference>
<keyword evidence="4 6" id="KW-0175">Coiled coil</keyword>
<keyword evidence="3 6" id="KW-0067">ATP-binding</keyword>
<dbReference type="PATRIC" id="fig|1703772.3.peg.1801"/>
<dbReference type="Proteomes" id="UP000051012">
    <property type="component" value="Unassembled WGS sequence"/>
</dbReference>